<keyword evidence="10 12" id="KW-0472">Membrane</keyword>
<evidence type="ECO:0000313" key="13">
    <source>
        <dbReference type="EMBL" id="BDI29769.1"/>
    </source>
</evidence>
<dbReference type="GO" id="GO:0005886">
    <property type="term" value="C:plasma membrane"/>
    <property type="evidence" value="ECO:0007669"/>
    <property type="project" value="TreeGrafter"/>
</dbReference>
<evidence type="ECO:0000256" key="7">
    <source>
        <dbReference type="ARBA" id="ARBA00022777"/>
    </source>
</evidence>
<feature type="region of interest" description="Disordered" evidence="11">
    <location>
        <begin position="60"/>
        <end position="117"/>
    </location>
</feature>
<evidence type="ECO:0000256" key="3">
    <source>
        <dbReference type="ARBA" id="ARBA00012438"/>
    </source>
</evidence>
<name>A0A402D5D1_9BACT</name>
<dbReference type="InterPro" id="IPR003594">
    <property type="entry name" value="HATPase_dom"/>
</dbReference>
<evidence type="ECO:0000313" key="14">
    <source>
        <dbReference type="Proteomes" id="UP000287394"/>
    </source>
</evidence>
<dbReference type="Proteomes" id="UP000287394">
    <property type="component" value="Chromosome"/>
</dbReference>
<evidence type="ECO:0000256" key="12">
    <source>
        <dbReference type="SAM" id="Phobius"/>
    </source>
</evidence>
<keyword evidence="4" id="KW-0597">Phosphoprotein</keyword>
<dbReference type="EC" id="2.7.13.3" evidence="3"/>
<dbReference type="SUPFAM" id="SSF47384">
    <property type="entry name" value="Homodimeric domain of signal transducing histidine kinase"/>
    <property type="match status" value="1"/>
</dbReference>
<keyword evidence="7 13" id="KW-0418">Kinase</keyword>
<sequence>MTISRPRFSLNSVRVRITLWNVGILAFVLIVLGAVFMFSFRANVASAVDQGLAQKAHGRQHFFGGMPPDMTADVLAGRDPRPPHFGERFGPPQKQSKTPPPGGGPGDGPGDERFGEMRPRMFDLKGNALLHGAPLWDRTGFKRVVQGAPGVYSTIHASDGDVRVFSLPLQQNGVTLAVVQCANSLTHFQEEQARMQRILMTLIPFVLLIAGFGGAFLTDRALRPVREIAHAANKIEAEHLSQRLPVIGHDEFAEIAETFNGLLGRLETAFERQEQAFQQQQRFTADASHELRTPLTIIKANTSLALTSARTEEQLRKTLQTVDTAADRMNRIVQDLLLLARSDAGQMDYDLRPTPLAEIIEQALPSVQSASHAPVAVRLDPPDMRVCGQPDALVRLFSNLLENAARYTPQDGQITISSEAQGECVTIAVADTGEGVAPDHLPHITERFYRAEAARSRAHGGTGLGLAICQTIVDLHHGSLAIESTLGAGTTVRVTLPRA</sequence>
<protein>
    <recommendedName>
        <fullName evidence="3">histidine kinase</fullName>
        <ecNumber evidence="3">2.7.13.3</ecNumber>
    </recommendedName>
</protein>
<dbReference type="PANTHER" id="PTHR45436:SF5">
    <property type="entry name" value="SENSOR HISTIDINE KINASE TRCS"/>
    <property type="match status" value="1"/>
</dbReference>
<dbReference type="InterPro" id="IPR004358">
    <property type="entry name" value="Sig_transdc_His_kin-like_C"/>
</dbReference>
<gene>
    <name evidence="13" type="ORF">CCAX7_18200</name>
</gene>
<dbReference type="PRINTS" id="PR00344">
    <property type="entry name" value="BCTRLSENSOR"/>
</dbReference>
<keyword evidence="14" id="KW-1185">Reference proteome</keyword>
<dbReference type="Gene3D" id="6.10.340.10">
    <property type="match status" value="1"/>
</dbReference>
<dbReference type="GO" id="GO:0000155">
    <property type="term" value="F:phosphorelay sensor kinase activity"/>
    <property type="evidence" value="ECO:0007669"/>
    <property type="project" value="InterPro"/>
</dbReference>
<comment type="subcellular location">
    <subcellularLocation>
        <location evidence="2">Membrane</location>
    </subcellularLocation>
</comment>
<dbReference type="CDD" id="cd06225">
    <property type="entry name" value="HAMP"/>
    <property type="match status" value="1"/>
</dbReference>
<dbReference type="SMART" id="SM00388">
    <property type="entry name" value="HisKA"/>
    <property type="match status" value="1"/>
</dbReference>
<organism evidence="13 14">
    <name type="scientific">Capsulimonas corticalis</name>
    <dbReference type="NCBI Taxonomy" id="2219043"/>
    <lineage>
        <taxon>Bacteria</taxon>
        <taxon>Bacillati</taxon>
        <taxon>Armatimonadota</taxon>
        <taxon>Armatimonadia</taxon>
        <taxon>Capsulimonadales</taxon>
        <taxon>Capsulimonadaceae</taxon>
        <taxon>Capsulimonas</taxon>
    </lineage>
</organism>
<dbReference type="InterPro" id="IPR036890">
    <property type="entry name" value="HATPase_C_sf"/>
</dbReference>
<dbReference type="InterPro" id="IPR005467">
    <property type="entry name" value="His_kinase_dom"/>
</dbReference>
<dbReference type="EMBL" id="AP025739">
    <property type="protein sequence ID" value="BDI29769.1"/>
    <property type="molecule type" value="Genomic_DNA"/>
</dbReference>
<dbReference type="InterPro" id="IPR036097">
    <property type="entry name" value="HisK_dim/P_sf"/>
</dbReference>
<accession>A0A402D5D1</accession>
<evidence type="ECO:0000256" key="9">
    <source>
        <dbReference type="ARBA" id="ARBA00023012"/>
    </source>
</evidence>
<dbReference type="Pfam" id="PF00512">
    <property type="entry name" value="HisKA"/>
    <property type="match status" value="1"/>
</dbReference>
<keyword evidence="6 12" id="KW-0812">Transmembrane</keyword>
<dbReference type="PROSITE" id="PS50885">
    <property type="entry name" value="HAMP"/>
    <property type="match status" value="1"/>
</dbReference>
<dbReference type="RefSeq" id="WP_119324714.1">
    <property type="nucleotide sequence ID" value="NZ_AP025739.1"/>
</dbReference>
<keyword evidence="8 12" id="KW-1133">Transmembrane helix</keyword>
<dbReference type="Pfam" id="PF00672">
    <property type="entry name" value="HAMP"/>
    <property type="match status" value="1"/>
</dbReference>
<dbReference type="CDD" id="cd00082">
    <property type="entry name" value="HisKA"/>
    <property type="match status" value="1"/>
</dbReference>
<evidence type="ECO:0000256" key="4">
    <source>
        <dbReference type="ARBA" id="ARBA00022553"/>
    </source>
</evidence>
<dbReference type="SUPFAM" id="SSF55874">
    <property type="entry name" value="ATPase domain of HSP90 chaperone/DNA topoisomerase II/histidine kinase"/>
    <property type="match status" value="1"/>
</dbReference>
<proteinExistence type="predicted"/>
<dbReference type="AlphaFoldDB" id="A0A402D5D1"/>
<evidence type="ECO:0000256" key="8">
    <source>
        <dbReference type="ARBA" id="ARBA00022989"/>
    </source>
</evidence>
<dbReference type="KEGG" id="ccot:CCAX7_18200"/>
<evidence type="ECO:0000256" key="10">
    <source>
        <dbReference type="ARBA" id="ARBA00023136"/>
    </source>
</evidence>
<feature type="transmembrane region" description="Helical" evidence="12">
    <location>
        <begin position="20"/>
        <end position="40"/>
    </location>
</feature>
<keyword evidence="5" id="KW-0808">Transferase</keyword>
<dbReference type="SMART" id="SM00387">
    <property type="entry name" value="HATPase_c"/>
    <property type="match status" value="1"/>
</dbReference>
<dbReference type="PANTHER" id="PTHR45436">
    <property type="entry name" value="SENSOR HISTIDINE KINASE YKOH"/>
    <property type="match status" value="1"/>
</dbReference>
<reference evidence="13 14" key="1">
    <citation type="journal article" date="2019" name="Int. J. Syst. Evol. Microbiol.">
        <title>Capsulimonas corticalis gen. nov., sp. nov., an aerobic capsulated bacterium, of a novel bacterial order, Capsulimonadales ord. nov., of the class Armatimonadia of the phylum Armatimonadetes.</title>
        <authorList>
            <person name="Li J."/>
            <person name="Kudo C."/>
            <person name="Tonouchi A."/>
        </authorList>
    </citation>
    <scope>NUCLEOTIDE SEQUENCE [LARGE SCALE GENOMIC DNA]</scope>
    <source>
        <strain evidence="13 14">AX-7</strain>
    </source>
</reference>
<dbReference type="InterPro" id="IPR003661">
    <property type="entry name" value="HisK_dim/P_dom"/>
</dbReference>
<dbReference type="FunFam" id="3.30.565.10:FF:000006">
    <property type="entry name" value="Sensor histidine kinase WalK"/>
    <property type="match status" value="1"/>
</dbReference>
<evidence type="ECO:0000256" key="2">
    <source>
        <dbReference type="ARBA" id="ARBA00004370"/>
    </source>
</evidence>
<dbReference type="Pfam" id="PF02518">
    <property type="entry name" value="HATPase_c"/>
    <property type="match status" value="1"/>
</dbReference>
<evidence type="ECO:0000256" key="5">
    <source>
        <dbReference type="ARBA" id="ARBA00022679"/>
    </source>
</evidence>
<feature type="compositionally biased region" description="Basic and acidic residues" evidence="11">
    <location>
        <begin position="76"/>
        <end position="87"/>
    </location>
</feature>
<dbReference type="OrthoDB" id="9813151at2"/>
<dbReference type="Gene3D" id="3.30.565.10">
    <property type="entry name" value="Histidine kinase-like ATPase, C-terminal domain"/>
    <property type="match status" value="1"/>
</dbReference>
<dbReference type="SMART" id="SM00304">
    <property type="entry name" value="HAMP"/>
    <property type="match status" value="1"/>
</dbReference>
<dbReference type="FunFam" id="1.10.287.130:FF:000001">
    <property type="entry name" value="Two-component sensor histidine kinase"/>
    <property type="match status" value="1"/>
</dbReference>
<comment type="catalytic activity">
    <reaction evidence="1">
        <text>ATP + protein L-histidine = ADP + protein N-phospho-L-histidine.</text>
        <dbReference type="EC" id="2.7.13.3"/>
    </reaction>
</comment>
<evidence type="ECO:0000256" key="1">
    <source>
        <dbReference type="ARBA" id="ARBA00000085"/>
    </source>
</evidence>
<dbReference type="Gene3D" id="1.10.287.130">
    <property type="match status" value="1"/>
</dbReference>
<keyword evidence="9" id="KW-0902">Two-component regulatory system</keyword>
<evidence type="ECO:0000256" key="6">
    <source>
        <dbReference type="ARBA" id="ARBA00022692"/>
    </source>
</evidence>
<dbReference type="InterPro" id="IPR003660">
    <property type="entry name" value="HAMP_dom"/>
</dbReference>
<dbReference type="SUPFAM" id="SSF158472">
    <property type="entry name" value="HAMP domain-like"/>
    <property type="match status" value="1"/>
</dbReference>
<dbReference type="InterPro" id="IPR050428">
    <property type="entry name" value="TCS_sensor_his_kinase"/>
</dbReference>
<feature type="transmembrane region" description="Helical" evidence="12">
    <location>
        <begin position="198"/>
        <end position="217"/>
    </location>
</feature>
<dbReference type="PROSITE" id="PS50109">
    <property type="entry name" value="HIS_KIN"/>
    <property type="match status" value="1"/>
</dbReference>
<evidence type="ECO:0000256" key="11">
    <source>
        <dbReference type="SAM" id="MobiDB-lite"/>
    </source>
</evidence>